<dbReference type="InterPro" id="IPR059106">
    <property type="entry name" value="WHD_MalT"/>
</dbReference>
<keyword evidence="3" id="KW-0804">Transcription</keyword>
<dbReference type="Pfam" id="PF13401">
    <property type="entry name" value="AAA_22"/>
    <property type="match status" value="1"/>
</dbReference>
<accession>A0A840IH44</accession>
<dbReference type="InterPro" id="IPR049945">
    <property type="entry name" value="AAA_22"/>
</dbReference>
<dbReference type="SUPFAM" id="SSF46894">
    <property type="entry name" value="C-terminal effector domain of the bipartite response regulators"/>
    <property type="match status" value="1"/>
</dbReference>
<dbReference type="InterPro" id="IPR027417">
    <property type="entry name" value="P-loop_NTPase"/>
</dbReference>
<dbReference type="InterPro" id="IPR016032">
    <property type="entry name" value="Sig_transdc_resp-reg_C-effctor"/>
</dbReference>
<dbReference type="GO" id="GO:0003677">
    <property type="term" value="F:DNA binding"/>
    <property type="evidence" value="ECO:0007669"/>
    <property type="project" value="UniProtKB-KW"/>
</dbReference>
<dbReference type="Pfam" id="PF00196">
    <property type="entry name" value="GerE"/>
    <property type="match status" value="1"/>
</dbReference>
<dbReference type="PANTHER" id="PTHR44688">
    <property type="entry name" value="DNA-BINDING TRANSCRIPTIONAL ACTIVATOR DEVR_DOSR"/>
    <property type="match status" value="1"/>
</dbReference>
<keyword evidence="2" id="KW-0238">DNA-binding</keyword>
<dbReference type="SUPFAM" id="SSF52540">
    <property type="entry name" value="P-loop containing nucleoside triphosphate hydrolases"/>
    <property type="match status" value="1"/>
</dbReference>
<feature type="domain" description="HTH luxR-type" evidence="4">
    <location>
        <begin position="662"/>
        <end position="731"/>
    </location>
</feature>
<dbReference type="Proteomes" id="UP000585272">
    <property type="component" value="Unassembled WGS sequence"/>
</dbReference>
<dbReference type="Pfam" id="PF25873">
    <property type="entry name" value="WHD_MalT"/>
    <property type="match status" value="1"/>
</dbReference>
<dbReference type="GO" id="GO:0006355">
    <property type="term" value="P:regulation of DNA-templated transcription"/>
    <property type="evidence" value="ECO:0007669"/>
    <property type="project" value="InterPro"/>
</dbReference>
<dbReference type="Gene3D" id="1.10.10.10">
    <property type="entry name" value="Winged helix-like DNA-binding domain superfamily/Winged helix DNA-binding domain"/>
    <property type="match status" value="1"/>
</dbReference>
<comment type="caution">
    <text evidence="5">The sequence shown here is derived from an EMBL/GenBank/DDBJ whole genome shotgun (WGS) entry which is preliminary data.</text>
</comment>
<sequence>MTFPLLTQAKLRVPRPHRRTIARRRVTRSLDAGGGRPLTVVCAPAGCGKTTALAQWVESADQPTAWLSLDAGDDDPRRLLAHLAAALGTVETEAAVEAQRALRDDADPFEEVLPRLLDGLEAAASADGFALVLDDLQHVRAPACHRLLEALIDALPPGARVVVATRSAPPLRLARRRAAGTVTEVGPRTLAFRPAESERLLNGALRLALSREQLAAVEERVGGWPAGLALVADSLPPEPDDARFRQALARSRADVDAYLGEELLDQLDPELRTFLRRTSILARLDASLCAAVLDAPAAGELLERARRSNLVASNPEPDADHDGAGGSLRCDRLLAQLLRRELHAREPQLVGALHLRASRWLDASGRVEEAIAHAGAAGDGRAAAALVHRHGETLMRARRYATVRRLIDAIPPERGEFGPYCRALGLLAGGLDGALSPAELDAGFRALRDRSDAPGVEALVERCLTLPFFGRVAESVQRGRALFARVREQPLPARAAIAANLGMALWFAGESGAARSLLEAHLDATAGRHRGWALATLALVAVDDRREERALAHAGAALAHVRGEAPALDHAYVHQAVAAVARAAGLRADAERELARAARLTRRVPGSLHDALTLLLRAELELDRGERCAARESAAAARAIVDDHLDAGIVEPRLAAVEAALARDGDELLGTSPTRAERRVLALLPSELSRRQIAAALYLSSDTVGTHLRRIYRRLGVGSRAEAVAVARARGLLDPVRGEIADRPTAVEGAAPGANSPR</sequence>
<name>A0A840IH44_9ACTN</name>
<dbReference type="PANTHER" id="PTHR44688:SF16">
    <property type="entry name" value="DNA-BINDING TRANSCRIPTIONAL ACTIVATOR DEVR_DOSR"/>
    <property type="match status" value="1"/>
</dbReference>
<organism evidence="5 6">
    <name type="scientific">Conexibacter arvalis</name>
    <dbReference type="NCBI Taxonomy" id="912552"/>
    <lineage>
        <taxon>Bacteria</taxon>
        <taxon>Bacillati</taxon>
        <taxon>Actinomycetota</taxon>
        <taxon>Thermoleophilia</taxon>
        <taxon>Solirubrobacterales</taxon>
        <taxon>Conexibacteraceae</taxon>
        <taxon>Conexibacter</taxon>
    </lineage>
</organism>
<evidence type="ECO:0000256" key="2">
    <source>
        <dbReference type="ARBA" id="ARBA00023125"/>
    </source>
</evidence>
<protein>
    <submittedName>
        <fullName evidence="5">LuxR family maltose regulon positive regulatory protein</fullName>
    </submittedName>
</protein>
<dbReference type="AlphaFoldDB" id="A0A840IH44"/>
<proteinExistence type="predicted"/>
<evidence type="ECO:0000256" key="1">
    <source>
        <dbReference type="ARBA" id="ARBA00023015"/>
    </source>
</evidence>
<gene>
    <name evidence="5" type="ORF">BDZ31_003835</name>
</gene>
<reference evidence="5 6" key="1">
    <citation type="submission" date="2020-08" db="EMBL/GenBank/DDBJ databases">
        <title>Genomic Encyclopedia of Archaeal and Bacterial Type Strains, Phase II (KMG-II): from individual species to whole genera.</title>
        <authorList>
            <person name="Goeker M."/>
        </authorList>
    </citation>
    <scope>NUCLEOTIDE SEQUENCE [LARGE SCALE GENOMIC DNA]</scope>
    <source>
        <strain evidence="5 6">DSM 23288</strain>
    </source>
</reference>
<keyword evidence="1" id="KW-0805">Transcription regulation</keyword>
<dbReference type="RefSeq" id="WP_183344072.1">
    <property type="nucleotide sequence ID" value="NZ_JACHNU010000006.1"/>
</dbReference>
<dbReference type="GO" id="GO:0016887">
    <property type="term" value="F:ATP hydrolysis activity"/>
    <property type="evidence" value="ECO:0007669"/>
    <property type="project" value="InterPro"/>
</dbReference>
<dbReference type="SMART" id="SM00421">
    <property type="entry name" value="HTH_LUXR"/>
    <property type="match status" value="1"/>
</dbReference>
<dbReference type="Gene3D" id="3.40.50.300">
    <property type="entry name" value="P-loop containing nucleotide triphosphate hydrolases"/>
    <property type="match status" value="1"/>
</dbReference>
<evidence type="ECO:0000313" key="6">
    <source>
        <dbReference type="Proteomes" id="UP000585272"/>
    </source>
</evidence>
<keyword evidence="6" id="KW-1185">Reference proteome</keyword>
<evidence type="ECO:0000313" key="5">
    <source>
        <dbReference type="EMBL" id="MBB4664232.1"/>
    </source>
</evidence>
<dbReference type="InterPro" id="IPR036388">
    <property type="entry name" value="WH-like_DNA-bd_sf"/>
</dbReference>
<dbReference type="PROSITE" id="PS50043">
    <property type="entry name" value="HTH_LUXR_2"/>
    <property type="match status" value="1"/>
</dbReference>
<evidence type="ECO:0000256" key="3">
    <source>
        <dbReference type="ARBA" id="ARBA00023163"/>
    </source>
</evidence>
<dbReference type="InterPro" id="IPR000792">
    <property type="entry name" value="Tscrpt_reg_LuxR_C"/>
</dbReference>
<dbReference type="EMBL" id="JACHNU010000006">
    <property type="protein sequence ID" value="MBB4664232.1"/>
    <property type="molecule type" value="Genomic_DNA"/>
</dbReference>
<evidence type="ECO:0000259" key="4">
    <source>
        <dbReference type="PROSITE" id="PS50043"/>
    </source>
</evidence>